<sequence length="343" mass="37459">MIECRRRTFWSGVLMDRYNGFCAGTLCVVHIEDIFLRLPCSREAYEEGRKAVTPYFDNPELDPELTRHNPASPLSPMAYLALISAIWGDILAVTHRAVHRPSSIYAATYDSFYAKAVARVEAWTALLPPHLRYSPENTARSIRDGYAGTFISLHALYHVTLMKLNRHARPAVLPLATIRRNIRAANHHALQLLDLMHVLSTSSPSSPSTALQQRSATEAPPAPTIPFAGYAILTAVDILSAGGPTATLAATIDAIATSLASLTQLATFWASARAQQKSVEQRLADILAASNDQGLGARSSRGRYWGLPEPLEPVAGGRDEDLVYGVGWKVRFEALSARGEEGE</sequence>
<keyword evidence="2" id="KW-0479">Metal-binding</keyword>
<organism evidence="7 8">
    <name type="scientific">Cryomyces antarcticus</name>
    <dbReference type="NCBI Taxonomy" id="329879"/>
    <lineage>
        <taxon>Eukaryota</taxon>
        <taxon>Fungi</taxon>
        <taxon>Dikarya</taxon>
        <taxon>Ascomycota</taxon>
        <taxon>Pezizomycotina</taxon>
        <taxon>Dothideomycetes</taxon>
        <taxon>Dothideomycetes incertae sedis</taxon>
        <taxon>Cryomyces</taxon>
    </lineage>
</organism>
<comment type="caution">
    <text evidence="7">The sequence shown here is derived from an EMBL/GenBank/DDBJ whole genome shotgun (WGS) entry which is preliminary data.</text>
</comment>
<comment type="subcellular location">
    <subcellularLocation>
        <location evidence="1">Nucleus</location>
    </subcellularLocation>
</comment>
<dbReference type="InterPro" id="IPR007219">
    <property type="entry name" value="XnlR_reg_dom"/>
</dbReference>
<keyword evidence="4" id="KW-0804">Transcription</keyword>
<protein>
    <recommendedName>
        <fullName evidence="6">Xylanolytic transcriptional activator regulatory domain-containing protein</fullName>
    </recommendedName>
</protein>
<dbReference type="Proteomes" id="UP001357485">
    <property type="component" value="Unassembled WGS sequence"/>
</dbReference>
<evidence type="ECO:0000256" key="3">
    <source>
        <dbReference type="ARBA" id="ARBA00023015"/>
    </source>
</evidence>
<evidence type="ECO:0000256" key="5">
    <source>
        <dbReference type="ARBA" id="ARBA00023242"/>
    </source>
</evidence>
<dbReference type="InterPro" id="IPR050815">
    <property type="entry name" value="TF_fung"/>
</dbReference>
<dbReference type="CDD" id="cd12148">
    <property type="entry name" value="fungal_TF_MHR"/>
    <property type="match status" value="1"/>
</dbReference>
<dbReference type="EMBL" id="JAVRRA010001021">
    <property type="protein sequence ID" value="KAK5282227.1"/>
    <property type="molecule type" value="Genomic_DNA"/>
</dbReference>
<evidence type="ECO:0000256" key="1">
    <source>
        <dbReference type="ARBA" id="ARBA00004123"/>
    </source>
</evidence>
<feature type="domain" description="Xylanolytic transcriptional activator regulatory" evidence="6">
    <location>
        <begin position="2"/>
        <end position="92"/>
    </location>
</feature>
<dbReference type="PANTHER" id="PTHR47338">
    <property type="entry name" value="ZN(II)2CYS6 TRANSCRIPTION FACTOR (EUROFUNG)-RELATED"/>
    <property type="match status" value="1"/>
</dbReference>
<keyword evidence="5" id="KW-0539">Nucleus</keyword>
<accession>A0ABR0M529</accession>
<keyword evidence="8" id="KW-1185">Reference proteome</keyword>
<gene>
    <name evidence="7" type="ORF">LTR16_005900</name>
</gene>
<evidence type="ECO:0000256" key="2">
    <source>
        <dbReference type="ARBA" id="ARBA00022723"/>
    </source>
</evidence>
<evidence type="ECO:0000256" key="4">
    <source>
        <dbReference type="ARBA" id="ARBA00023163"/>
    </source>
</evidence>
<reference evidence="7 8" key="1">
    <citation type="submission" date="2023-08" db="EMBL/GenBank/DDBJ databases">
        <title>Black Yeasts Isolated from many extreme environments.</title>
        <authorList>
            <person name="Coleine C."/>
            <person name="Stajich J.E."/>
            <person name="Selbmann L."/>
        </authorList>
    </citation>
    <scope>NUCLEOTIDE SEQUENCE [LARGE SCALE GENOMIC DNA]</scope>
    <source>
        <strain evidence="7 8">CCFEE 536</strain>
    </source>
</reference>
<name>A0ABR0M529_9PEZI</name>
<proteinExistence type="predicted"/>
<evidence type="ECO:0000313" key="7">
    <source>
        <dbReference type="EMBL" id="KAK5282227.1"/>
    </source>
</evidence>
<keyword evidence="3" id="KW-0805">Transcription regulation</keyword>
<dbReference type="PANTHER" id="PTHR47338:SF11">
    <property type="entry name" value="ZN(II)2CYS6 TRANSCRIPTION FACTOR (EUROFUNG)"/>
    <property type="match status" value="1"/>
</dbReference>
<evidence type="ECO:0000313" key="8">
    <source>
        <dbReference type="Proteomes" id="UP001357485"/>
    </source>
</evidence>
<dbReference type="Pfam" id="PF04082">
    <property type="entry name" value="Fungal_trans"/>
    <property type="match status" value="1"/>
</dbReference>
<evidence type="ECO:0000259" key="6">
    <source>
        <dbReference type="Pfam" id="PF04082"/>
    </source>
</evidence>